<gene>
    <name evidence="1" type="ORF">VP01_13961g1</name>
</gene>
<dbReference type="EMBL" id="LAVV01004400">
    <property type="protein sequence ID" value="KNZ61471.1"/>
    <property type="molecule type" value="Genomic_DNA"/>
</dbReference>
<feature type="non-terminal residue" evidence="1">
    <location>
        <position position="85"/>
    </location>
</feature>
<dbReference type="VEuPathDB" id="FungiDB:VP01_13961g1"/>
<feature type="non-terminal residue" evidence="1">
    <location>
        <position position="1"/>
    </location>
</feature>
<proteinExistence type="predicted"/>
<dbReference type="AlphaFoldDB" id="A0A0L6VL27"/>
<reference evidence="1 2" key="1">
    <citation type="submission" date="2015-08" db="EMBL/GenBank/DDBJ databases">
        <title>Next Generation Sequencing and Analysis of the Genome of Puccinia sorghi L Schw, the Causal Agent of Maize Common Rust.</title>
        <authorList>
            <person name="Rochi L."/>
            <person name="Burguener G."/>
            <person name="Darino M."/>
            <person name="Turjanski A."/>
            <person name="Kreff E."/>
            <person name="Dieguez M.J."/>
            <person name="Sacco F."/>
        </authorList>
    </citation>
    <scope>NUCLEOTIDE SEQUENCE [LARGE SCALE GENOMIC DNA]</scope>
    <source>
        <strain evidence="1 2">RO10H11247</strain>
    </source>
</reference>
<keyword evidence="2" id="KW-1185">Reference proteome</keyword>
<dbReference type="OrthoDB" id="2246127at2759"/>
<sequence>TQSNFRKWSDTIERTHELWDIALKDTKTAYNNVSKDYGIQEKINDVFLMDVIHFEPLSHLSFDGCNDTPVEVLHVFLLGDIKQMI</sequence>
<protein>
    <submittedName>
        <fullName evidence="1">Uncharacterized protein</fullName>
    </submittedName>
</protein>
<organism evidence="1 2">
    <name type="scientific">Puccinia sorghi</name>
    <dbReference type="NCBI Taxonomy" id="27349"/>
    <lineage>
        <taxon>Eukaryota</taxon>
        <taxon>Fungi</taxon>
        <taxon>Dikarya</taxon>
        <taxon>Basidiomycota</taxon>
        <taxon>Pucciniomycotina</taxon>
        <taxon>Pucciniomycetes</taxon>
        <taxon>Pucciniales</taxon>
        <taxon>Pucciniaceae</taxon>
        <taxon>Puccinia</taxon>
    </lineage>
</organism>
<dbReference type="Proteomes" id="UP000037035">
    <property type="component" value="Unassembled WGS sequence"/>
</dbReference>
<name>A0A0L6VL27_9BASI</name>
<evidence type="ECO:0000313" key="2">
    <source>
        <dbReference type="Proteomes" id="UP000037035"/>
    </source>
</evidence>
<evidence type="ECO:0000313" key="1">
    <source>
        <dbReference type="EMBL" id="KNZ61471.1"/>
    </source>
</evidence>
<accession>A0A0L6VL27</accession>
<comment type="caution">
    <text evidence="1">The sequence shown here is derived from an EMBL/GenBank/DDBJ whole genome shotgun (WGS) entry which is preliminary data.</text>
</comment>